<keyword evidence="2" id="KW-1185">Reference proteome</keyword>
<dbReference type="PANTHER" id="PTHR46700:SF2">
    <property type="entry name" value="ARM REPEAT SUPERFAMILY PROTEIN"/>
    <property type="match status" value="1"/>
</dbReference>
<gene>
    <name evidence="1" type="ORF">LIER_20642</name>
</gene>
<dbReference type="AlphaFoldDB" id="A0AAV3QQ70"/>
<organism evidence="1 2">
    <name type="scientific">Lithospermum erythrorhizon</name>
    <name type="common">Purple gromwell</name>
    <name type="synonym">Lithospermum officinale var. erythrorhizon</name>
    <dbReference type="NCBI Taxonomy" id="34254"/>
    <lineage>
        <taxon>Eukaryota</taxon>
        <taxon>Viridiplantae</taxon>
        <taxon>Streptophyta</taxon>
        <taxon>Embryophyta</taxon>
        <taxon>Tracheophyta</taxon>
        <taxon>Spermatophyta</taxon>
        <taxon>Magnoliopsida</taxon>
        <taxon>eudicotyledons</taxon>
        <taxon>Gunneridae</taxon>
        <taxon>Pentapetalae</taxon>
        <taxon>asterids</taxon>
        <taxon>lamiids</taxon>
        <taxon>Boraginales</taxon>
        <taxon>Boraginaceae</taxon>
        <taxon>Boraginoideae</taxon>
        <taxon>Lithospermeae</taxon>
        <taxon>Lithospermum</taxon>
    </lineage>
</organism>
<evidence type="ECO:0000313" key="1">
    <source>
        <dbReference type="EMBL" id="GAA0165171.1"/>
    </source>
</evidence>
<evidence type="ECO:0000313" key="2">
    <source>
        <dbReference type="Proteomes" id="UP001454036"/>
    </source>
</evidence>
<dbReference type="Proteomes" id="UP001454036">
    <property type="component" value="Unassembled WGS sequence"/>
</dbReference>
<sequence length="148" mass="17394">MSKRSTSNWFMVHTKLDFFERIRRLLLKSKPCKKQYKITNQIEGEMVVFDRISKDENQENDIGKQSDDQENWMVLQRAVKRLHFGTCEEKEEAAKEITRLVKKDIRRKKLMVELGVIQSLVDMVGSEVVQRQRCAIQALVELSNGSFM</sequence>
<protein>
    <recommendedName>
        <fullName evidence="3">ARM repeat superfamily protein</fullName>
    </recommendedName>
</protein>
<dbReference type="InterPro" id="IPR016024">
    <property type="entry name" value="ARM-type_fold"/>
</dbReference>
<dbReference type="PANTHER" id="PTHR46700">
    <property type="entry name" value="ARM REPEAT SUPERFAMILY PROTEIN"/>
    <property type="match status" value="1"/>
</dbReference>
<dbReference type="Gene3D" id="1.25.10.10">
    <property type="entry name" value="Leucine-rich Repeat Variant"/>
    <property type="match status" value="1"/>
</dbReference>
<comment type="caution">
    <text evidence="1">The sequence shown here is derived from an EMBL/GenBank/DDBJ whole genome shotgun (WGS) entry which is preliminary data.</text>
</comment>
<reference evidence="1 2" key="1">
    <citation type="submission" date="2024-01" db="EMBL/GenBank/DDBJ databases">
        <title>The complete chloroplast genome sequence of Lithospermum erythrorhizon: insights into the phylogenetic relationship among Boraginaceae species and the maternal lineages of purple gromwells.</title>
        <authorList>
            <person name="Okada T."/>
            <person name="Watanabe K."/>
        </authorList>
    </citation>
    <scope>NUCLEOTIDE SEQUENCE [LARGE SCALE GENOMIC DNA]</scope>
</reference>
<name>A0AAV3QQ70_LITER</name>
<proteinExistence type="predicted"/>
<accession>A0AAV3QQ70</accession>
<dbReference type="InterPro" id="IPR011989">
    <property type="entry name" value="ARM-like"/>
</dbReference>
<dbReference type="SUPFAM" id="SSF48371">
    <property type="entry name" value="ARM repeat"/>
    <property type="match status" value="1"/>
</dbReference>
<evidence type="ECO:0008006" key="3">
    <source>
        <dbReference type="Google" id="ProtNLM"/>
    </source>
</evidence>
<dbReference type="EMBL" id="BAABME010005276">
    <property type="protein sequence ID" value="GAA0165171.1"/>
    <property type="molecule type" value="Genomic_DNA"/>
</dbReference>